<dbReference type="InterPro" id="IPR036390">
    <property type="entry name" value="WH_DNA-bd_sf"/>
</dbReference>
<dbReference type="Pfam" id="PF00126">
    <property type="entry name" value="HTH_1"/>
    <property type="match status" value="1"/>
</dbReference>
<dbReference type="PANTHER" id="PTHR30419:SF8">
    <property type="entry name" value="NITROGEN ASSIMILATION TRANSCRIPTIONAL ACTIVATOR-RELATED"/>
    <property type="match status" value="1"/>
</dbReference>
<keyword evidence="4" id="KW-0804">Transcription</keyword>
<dbReference type="SUPFAM" id="SSF53850">
    <property type="entry name" value="Periplasmic binding protein-like II"/>
    <property type="match status" value="1"/>
</dbReference>
<dbReference type="Pfam" id="PF03466">
    <property type="entry name" value="LysR_substrate"/>
    <property type="match status" value="1"/>
</dbReference>
<dbReference type="Gene3D" id="1.10.10.10">
    <property type="entry name" value="Winged helix-like DNA-binding domain superfamily/Winged helix DNA-binding domain"/>
    <property type="match status" value="1"/>
</dbReference>
<name>A0A975ZLA0_9RHOB</name>
<evidence type="ECO:0000256" key="1">
    <source>
        <dbReference type="ARBA" id="ARBA00009437"/>
    </source>
</evidence>
<dbReference type="InterPro" id="IPR050950">
    <property type="entry name" value="HTH-type_LysR_regulators"/>
</dbReference>
<dbReference type="GO" id="GO:0003700">
    <property type="term" value="F:DNA-binding transcription factor activity"/>
    <property type="evidence" value="ECO:0007669"/>
    <property type="project" value="InterPro"/>
</dbReference>
<dbReference type="RefSeq" id="WP_074834200.1">
    <property type="nucleotide sequence ID" value="NZ_FNYY01000001.1"/>
</dbReference>
<proteinExistence type="inferred from homology"/>
<keyword evidence="2" id="KW-0805">Transcription regulation</keyword>
<evidence type="ECO:0000256" key="2">
    <source>
        <dbReference type="ARBA" id="ARBA00023015"/>
    </source>
</evidence>
<evidence type="ECO:0000259" key="5">
    <source>
        <dbReference type="PROSITE" id="PS50931"/>
    </source>
</evidence>
<dbReference type="Gene3D" id="3.40.190.10">
    <property type="entry name" value="Periplasmic binding protein-like II"/>
    <property type="match status" value="2"/>
</dbReference>
<dbReference type="InterPro" id="IPR036388">
    <property type="entry name" value="WH-like_DNA-bd_sf"/>
</dbReference>
<dbReference type="CDD" id="cd05466">
    <property type="entry name" value="PBP2_LTTR_substrate"/>
    <property type="match status" value="1"/>
</dbReference>
<dbReference type="PRINTS" id="PR00039">
    <property type="entry name" value="HTHLYSR"/>
</dbReference>
<dbReference type="SUPFAM" id="SSF46785">
    <property type="entry name" value="Winged helix' DNA-binding domain"/>
    <property type="match status" value="1"/>
</dbReference>
<reference evidence="6 7" key="1">
    <citation type="submission" date="2016-10" db="EMBL/GenBank/DDBJ databases">
        <authorList>
            <person name="Varghese N."/>
            <person name="Submissions S."/>
        </authorList>
    </citation>
    <scope>NUCLEOTIDE SEQUENCE [LARGE SCALE GENOMIC DNA]</scope>
    <source>
        <strain evidence="6 7">FF3</strain>
    </source>
</reference>
<evidence type="ECO:0000256" key="3">
    <source>
        <dbReference type="ARBA" id="ARBA00023125"/>
    </source>
</evidence>
<gene>
    <name evidence="6" type="ORF">SAMN04487940_10113</name>
</gene>
<dbReference type="GeneID" id="80816293"/>
<dbReference type="EMBL" id="FNYY01000001">
    <property type="protein sequence ID" value="SEI49756.1"/>
    <property type="molecule type" value="Genomic_DNA"/>
</dbReference>
<comment type="caution">
    <text evidence="6">The sequence shown here is derived from an EMBL/GenBank/DDBJ whole genome shotgun (WGS) entry which is preliminary data.</text>
</comment>
<dbReference type="GO" id="GO:0005829">
    <property type="term" value="C:cytosol"/>
    <property type="evidence" value="ECO:0007669"/>
    <property type="project" value="TreeGrafter"/>
</dbReference>
<dbReference type="InterPro" id="IPR005119">
    <property type="entry name" value="LysR_subst-bd"/>
</dbReference>
<evidence type="ECO:0000313" key="6">
    <source>
        <dbReference type="EMBL" id="SEI49756.1"/>
    </source>
</evidence>
<dbReference type="AlphaFoldDB" id="A0A975ZLA0"/>
<protein>
    <submittedName>
        <fullName evidence="6">Transcriptional regulator</fullName>
    </submittedName>
</protein>
<organism evidence="6 7">
    <name type="scientific">Marinovum algicola</name>
    <dbReference type="NCBI Taxonomy" id="42444"/>
    <lineage>
        <taxon>Bacteria</taxon>
        <taxon>Pseudomonadati</taxon>
        <taxon>Pseudomonadota</taxon>
        <taxon>Alphaproteobacteria</taxon>
        <taxon>Rhodobacterales</taxon>
        <taxon>Roseobacteraceae</taxon>
        <taxon>Marinovum</taxon>
    </lineage>
</organism>
<accession>A0A975ZLA0</accession>
<feature type="domain" description="HTH lysR-type" evidence="5">
    <location>
        <begin position="1"/>
        <end position="60"/>
    </location>
</feature>
<dbReference type="Proteomes" id="UP000182932">
    <property type="component" value="Unassembled WGS sequence"/>
</dbReference>
<sequence>MLSNTHLLQRFLGVVDCGTLHAAAEAIGVTQPALTRSLKLLEESVGEALFERRGRGLTLTPLGVLLAEQARHLLREQQLAEAELLAFRKGEHGNLRVGAASIWMMELLPKVIARMHESYPLLQVTLSSMNYAEGAAGLQDGTLDAFFGGFQIMEPLPSYLIRRPLFVARLVVIARAGHPIFELPTADAAALARYRWLSFQSDVAYLDNIREVVREACGQPLHVTAQCDSMSTTLELLRQGDYLAFLPSSFLTRAGGKGLAVVTTELPDVQFNSGPIFRRFLQQNAAFTLLLDTAVREVAEARLPVPGSLPPKGGGRAR</sequence>
<evidence type="ECO:0000313" key="7">
    <source>
        <dbReference type="Proteomes" id="UP000182932"/>
    </source>
</evidence>
<comment type="similarity">
    <text evidence="1">Belongs to the LysR transcriptional regulatory family.</text>
</comment>
<dbReference type="GO" id="GO:0003677">
    <property type="term" value="F:DNA binding"/>
    <property type="evidence" value="ECO:0007669"/>
    <property type="project" value="UniProtKB-KW"/>
</dbReference>
<evidence type="ECO:0000256" key="4">
    <source>
        <dbReference type="ARBA" id="ARBA00023163"/>
    </source>
</evidence>
<dbReference type="PANTHER" id="PTHR30419">
    <property type="entry name" value="HTH-TYPE TRANSCRIPTIONAL REGULATOR YBHD"/>
    <property type="match status" value="1"/>
</dbReference>
<dbReference type="PROSITE" id="PS50931">
    <property type="entry name" value="HTH_LYSR"/>
    <property type="match status" value="1"/>
</dbReference>
<keyword evidence="7" id="KW-1185">Reference proteome</keyword>
<keyword evidence="3" id="KW-0238">DNA-binding</keyword>
<dbReference type="InterPro" id="IPR000847">
    <property type="entry name" value="LysR_HTH_N"/>
</dbReference>